<evidence type="ECO:0000313" key="1">
    <source>
        <dbReference type="EMBL" id="UNP29287.1"/>
    </source>
</evidence>
<keyword evidence="2" id="KW-1185">Reference proteome</keyword>
<proteinExistence type="predicted"/>
<protein>
    <submittedName>
        <fullName evidence="1">Uncharacterized protein</fullName>
    </submittedName>
</protein>
<reference evidence="1 2" key="1">
    <citation type="submission" date="2022-03" db="EMBL/GenBank/DDBJ databases">
        <title>Complete genome sequence of Lysobacter capsici VKM B-2533 and Lysobacter gummosus 10.1.1, promising sources of lytic agents.</title>
        <authorList>
            <person name="Tarlachkov S.V."/>
            <person name="Kudryakova I.V."/>
            <person name="Afoshin A.S."/>
            <person name="Leontyevskaya E.A."/>
            <person name="Leontyevskaya N.V."/>
        </authorList>
    </citation>
    <scope>NUCLEOTIDE SEQUENCE [LARGE SCALE GENOMIC DNA]</scope>
    <source>
        <strain evidence="1 2">10.1.1</strain>
    </source>
</reference>
<accession>A0ABY3XD49</accession>
<dbReference type="EMBL" id="CP093547">
    <property type="protein sequence ID" value="UNP29287.1"/>
    <property type="molecule type" value="Genomic_DNA"/>
</dbReference>
<organism evidence="1 2">
    <name type="scientific">Lysobacter gummosus</name>
    <dbReference type="NCBI Taxonomy" id="262324"/>
    <lineage>
        <taxon>Bacteria</taxon>
        <taxon>Pseudomonadati</taxon>
        <taxon>Pseudomonadota</taxon>
        <taxon>Gammaproteobacteria</taxon>
        <taxon>Lysobacterales</taxon>
        <taxon>Lysobacteraceae</taxon>
        <taxon>Lysobacter</taxon>
    </lineage>
</organism>
<dbReference type="Proteomes" id="UP000829194">
    <property type="component" value="Chromosome"/>
</dbReference>
<name>A0ABY3XD49_9GAMM</name>
<dbReference type="RefSeq" id="WP_057944774.1">
    <property type="nucleotide sequence ID" value="NZ_CP011131.1"/>
</dbReference>
<gene>
    <name evidence="1" type="ORF">MOV92_22920</name>
</gene>
<evidence type="ECO:0000313" key="2">
    <source>
        <dbReference type="Proteomes" id="UP000829194"/>
    </source>
</evidence>
<sequence length="68" mass="7889">MPNNRSWRITAIDNLGVPRRIWCKAIEVAGVEVVTLYTQDGRALERIDRGHYRSDDDIEYLSRDEDAP</sequence>